<accession>A0ABU3LCW9</accession>
<feature type="chain" id="PRO_5045331988" evidence="1">
    <location>
        <begin position="25"/>
        <end position="560"/>
    </location>
</feature>
<dbReference type="RefSeq" id="WP_349240829.1">
    <property type="nucleotide sequence ID" value="NZ_JAVTTO010000002.1"/>
</dbReference>
<dbReference type="Pfam" id="PF14292">
    <property type="entry name" value="SusE"/>
    <property type="match status" value="2"/>
</dbReference>
<feature type="domain" description="SusE outer membrane protein" evidence="2">
    <location>
        <begin position="25"/>
        <end position="126"/>
    </location>
</feature>
<feature type="domain" description="Outer membrane protein SusF/SusE-like C-terminal" evidence="3">
    <location>
        <begin position="283"/>
        <end position="367"/>
    </location>
</feature>
<dbReference type="PROSITE" id="PS51257">
    <property type="entry name" value="PROKAR_LIPOPROTEIN"/>
    <property type="match status" value="1"/>
</dbReference>
<proteinExistence type="predicted"/>
<dbReference type="InterPro" id="IPR032187">
    <property type="entry name" value="SusF/SusE-like_C"/>
</dbReference>
<comment type="caution">
    <text evidence="4">The sequence shown here is derived from an EMBL/GenBank/DDBJ whole genome shotgun (WGS) entry which is preliminary data.</text>
</comment>
<dbReference type="Pfam" id="PF16411">
    <property type="entry name" value="SusF_SusE"/>
    <property type="match status" value="2"/>
</dbReference>
<evidence type="ECO:0000313" key="5">
    <source>
        <dbReference type="Proteomes" id="UP001257277"/>
    </source>
</evidence>
<evidence type="ECO:0000259" key="2">
    <source>
        <dbReference type="Pfam" id="PF14292"/>
    </source>
</evidence>
<organism evidence="4 5">
    <name type="scientific">Asprobacillus argus</name>
    <dbReference type="NCBI Taxonomy" id="3076534"/>
    <lineage>
        <taxon>Bacteria</taxon>
        <taxon>Pseudomonadati</taxon>
        <taxon>Bacteroidota</taxon>
        <taxon>Flavobacteriia</taxon>
        <taxon>Flavobacteriales</taxon>
        <taxon>Flavobacteriaceae</taxon>
        <taxon>Asprobacillus</taxon>
    </lineage>
</organism>
<dbReference type="Gene3D" id="2.60.40.3620">
    <property type="match status" value="3"/>
</dbReference>
<dbReference type="InterPro" id="IPR025970">
    <property type="entry name" value="SusE"/>
</dbReference>
<dbReference type="Proteomes" id="UP001257277">
    <property type="component" value="Unassembled WGS sequence"/>
</dbReference>
<sequence length="560" mass="59866">MKRYIKKLSYLLLTLTLLMGACQPEETLIITPPNAEFTLDAPGISNVYLNFALPNNPAFTITWKDDITGSSDYTVEMSTDDAFTSPVTLGTSTTDNFSMTVSDFNDAIVSTGVTNFSDIAVYMRVNGGGTYTNSILFLVTSYPVNAPTFGAGGAANGDSFSLSLANNDQIAITIAWEDPILASNLVDVDYYVEGAAPSTNFITPIEAAMVTNQTSVTLTNAELNALAIESGIAVDATGDLEIRVRSVITDAASGSVLERISTSITISVTTYLTVLDLSTTWGVVGSAANNWGATPDLPFYKTDVDGVIAAYVTLTDGEIKFRENNDWANNYGSNSSTGGALVAGGGNLTVSAGAYKIVMDLNNLTYTIESFSLGIVGSSYNNWGATPDFMLEYDPYSDVFRGIATLLTGEMKFRMNNDWTVNYGDNGNDGTLDAGGANIVTTAGIYIVTVNMNDMTYTLEPIDYVWGLVGSAYNNWGATPDAQFTRDWSQPFGDVWILRDVDLLAGEYKFRANNDWAVNYGDNGSNGTLEAGGANIVSTAGTYTITLDFTDPANPTYTVN</sequence>
<protein>
    <submittedName>
        <fullName evidence="4">SusE domain-containing protein</fullName>
    </submittedName>
</protein>
<feature type="domain" description="Outer membrane protein SusF/SusE-like C-terminal" evidence="3">
    <location>
        <begin position="375"/>
        <end position="458"/>
    </location>
</feature>
<reference evidence="4 5" key="1">
    <citation type="submission" date="2023-09" db="EMBL/GenBank/DDBJ databases">
        <title>Novel taxa isolated from Blanes Bay.</title>
        <authorList>
            <person name="Rey-Velasco X."/>
            <person name="Lucena T."/>
        </authorList>
    </citation>
    <scope>NUCLEOTIDE SEQUENCE [LARGE SCALE GENOMIC DNA]</scope>
    <source>
        <strain evidence="4 5">S356</strain>
    </source>
</reference>
<keyword evidence="1" id="KW-0732">Signal</keyword>
<dbReference type="EMBL" id="JAVTTO010000002">
    <property type="protein sequence ID" value="MDT7831569.1"/>
    <property type="molecule type" value="Genomic_DNA"/>
</dbReference>
<gene>
    <name evidence="4" type="ORF">RQM59_04215</name>
</gene>
<evidence type="ECO:0000313" key="4">
    <source>
        <dbReference type="EMBL" id="MDT7831569.1"/>
    </source>
</evidence>
<name>A0ABU3LCW9_9FLAO</name>
<feature type="domain" description="SusE outer membrane protein" evidence="2">
    <location>
        <begin position="155"/>
        <end position="245"/>
    </location>
</feature>
<dbReference type="CDD" id="cd12956">
    <property type="entry name" value="CBM_SusE-F_like"/>
    <property type="match status" value="3"/>
</dbReference>
<keyword evidence="5" id="KW-1185">Reference proteome</keyword>
<feature type="signal peptide" evidence="1">
    <location>
        <begin position="1"/>
        <end position="24"/>
    </location>
</feature>
<evidence type="ECO:0000256" key="1">
    <source>
        <dbReference type="SAM" id="SignalP"/>
    </source>
</evidence>
<evidence type="ECO:0000259" key="3">
    <source>
        <dbReference type="Pfam" id="PF16411"/>
    </source>
</evidence>